<evidence type="ECO:0000313" key="3">
    <source>
        <dbReference type="Proteomes" id="UP000177622"/>
    </source>
</evidence>
<dbReference type="GeneID" id="34581901"/>
<keyword evidence="1" id="KW-0732">Signal</keyword>
<proteinExistence type="predicted"/>
<comment type="caution">
    <text evidence="2">The sequence shown here is derived from an EMBL/GenBank/DDBJ whole genome shotgun (WGS) entry which is preliminary data.</text>
</comment>
<evidence type="ECO:0000256" key="1">
    <source>
        <dbReference type="SAM" id="SignalP"/>
    </source>
</evidence>
<dbReference type="OrthoDB" id="4280013at2759"/>
<dbReference type="EMBL" id="LXJU01000042">
    <property type="protein sequence ID" value="OGE47525.1"/>
    <property type="molecule type" value="Genomic_DNA"/>
</dbReference>
<feature type="chain" id="PRO_5009519196" description="AA1-like domain-containing protein" evidence="1">
    <location>
        <begin position="20"/>
        <end position="150"/>
    </location>
</feature>
<feature type="signal peptide" evidence="1">
    <location>
        <begin position="1"/>
        <end position="19"/>
    </location>
</feature>
<dbReference type="RefSeq" id="XP_022482984.1">
    <property type="nucleotide sequence ID" value="XM_022637167.1"/>
</dbReference>
<protein>
    <recommendedName>
        <fullName evidence="4">AA1-like domain-containing protein</fullName>
    </recommendedName>
</protein>
<evidence type="ECO:0000313" key="2">
    <source>
        <dbReference type="EMBL" id="OGE47525.1"/>
    </source>
</evidence>
<name>A0A1F5L2W4_PENAI</name>
<dbReference type="Proteomes" id="UP000177622">
    <property type="component" value="Unassembled WGS sequence"/>
</dbReference>
<accession>A0A1F5L2W4</accession>
<keyword evidence="3" id="KW-1185">Reference proteome</keyword>
<gene>
    <name evidence="2" type="ORF">PENARI_c042G06743</name>
</gene>
<dbReference type="AlphaFoldDB" id="A0A1F5L2W4"/>
<sequence>MKISSMSALALAAAATTMAAPNPQAQALKPLELTDVSARIPFTTMPQTTLFGFSLKDPNTNIETKCSSYWSIGQAGNMSYNCTDKAYQLKLPNGIYNIEEFDFGIARADGSESGRSTLKGESWKCEKGAEEPLESCEWDGVFHLNIAKSG</sequence>
<evidence type="ECO:0008006" key="4">
    <source>
        <dbReference type="Google" id="ProtNLM"/>
    </source>
</evidence>
<reference evidence="2 3" key="1">
    <citation type="journal article" date="2016" name="Sci. Rep.">
        <title>Penicillium arizonense, a new, genome sequenced fungal species, reveals a high chemical diversity in secreted metabolites.</title>
        <authorList>
            <person name="Grijseels S."/>
            <person name="Nielsen J.C."/>
            <person name="Randelovic M."/>
            <person name="Nielsen J."/>
            <person name="Nielsen K.F."/>
            <person name="Workman M."/>
            <person name="Frisvad J.C."/>
        </authorList>
    </citation>
    <scope>NUCLEOTIDE SEQUENCE [LARGE SCALE GENOMIC DNA]</scope>
    <source>
        <strain evidence="2 3">CBS 141311</strain>
    </source>
</reference>
<organism evidence="2 3">
    <name type="scientific">Penicillium arizonense</name>
    <dbReference type="NCBI Taxonomy" id="1835702"/>
    <lineage>
        <taxon>Eukaryota</taxon>
        <taxon>Fungi</taxon>
        <taxon>Dikarya</taxon>
        <taxon>Ascomycota</taxon>
        <taxon>Pezizomycotina</taxon>
        <taxon>Eurotiomycetes</taxon>
        <taxon>Eurotiomycetidae</taxon>
        <taxon>Eurotiales</taxon>
        <taxon>Aspergillaceae</taxon>
        <taxon>Penicillium</taxon>
    </lineage>
</organism>